<dbReference type="PROSITE" id="PS51186">
    <property type="entry name" value="GNAT"/>
    <property type="match status" value="1"/>
</dbReference>
<keyword evidence="14" id="KW-1185">Reference proteome</keyword>
<comment type="caution">
    <text evidence="13">The sequence shown here is derived from an EMBL/GenBank/DDBJ whole genome shotgun (WGS) entry which is preliminary data.</text>
</comment>
<name>A0AAD7GVE5_MYCRO</name>
<dbReference type="EC" id="2.3.1.257" evidence="4"/>
<reference evidence="13" key="1">
    <citation type="submission" date="2023-03" db="EMBL/GenBank/DDBJ databases">
        <title>Massive genome expansion in bonnet fungi (Mycena s.s.) driven by repeated elements and novel gene families across ecological guilds.</title>
        <authorList>
            <consortium name="Lawrence Berkeley National Laboratory"/>
            <person name="Harder C.B."/>
            <person name="Miyauchi S."/>
            <person name="Viragh M."/>
            <person name="Kuo A."/>
            <person name="Thoen E."/>
            <person name="Andreopoulos B."/>
            <person name="Lu D."/>
            <person name="Skrede I."/>
            <person name="Drula E."/>
            <person name="Henrissat B."/>
            <person name="Morin E."/>
            <person name="Kohler A."/>
            <person name="Barry K."/>
            <person name="LaButti K."/>
            <person name="Morin E."/>
            <person name="Salamov A."/>
            <person name="Lipzen A."/>
            <person name="Mereny Z."/>
            <person name="Hegedus B."/>
            <person name="Baldrian P."/>
            <person name="Stursova M."/>
            <person name="Weitz H."/>
            <person name="Taylor A."/>
            <person name="Grigoriev I.V."/>
            <person name="Nagy L.G."/>
            <person name="Martin F."/>
            <person name="Kauserud H."/>
        </authorList>
    </citation>
    <scope>NUCLEOTIDE SEQUENCE</scope>
    <source>
        <strain evidence="13">CBHHK067</strain>
    </source>
</reference>
<keyword evidence="6" id="KW-0963">Cytoplasm</keyword>
<dbReference type="GO" id="GO:1990189">
    <property type="term" value="F:protein N-terminal-serine acetyltransferase activity"/>
    <property type="evidence" value="ECO:0007669"/>
    <property type="project" value="UniProtKB-EC"/>
</dbReference>
<dbReference type="InterPro" id="IPR016181">
    <property type="entry name" value="Acyl_CoA_acyltransferase"/>
</dbReference>
<evidence type="ECO:0000256" key="9">
    <source>
        <dbReference type="ARBA" id="ARBA00023315"/>
    </source>
</evidence>
<keyword evidence="8" id="KW-0539">Nucleus</keyword>
<dbReference type="Gene3D" id="3.40.630.30">
    <property type="match status" value="1"/>
</dbReference>
<comment type="subcellular location">
    <subcellularLocation>
        <location evidence="2">Cytoplasm</location>
    </subcellularLocation>
    <subcellularLocation>
        <location evidence="1">Nucleus</location>
    </subcellularLocation>
</comment>
<dbReference type="GO" id="GO:0010485">
    <property type="term" value="F:histone H4 acetyltransferase activity"/>
    <property type="evidence" value="ECO:0007669"/>
    <property type="project" value="InterPro"/>
</dbReference>
<evidence type="ECO:0000256" key="4">
    <source>
        <dbReference type="ARBA" id="ARBA00012950"/>
    </source>
</evidence>
<dbReference type="PANTHER" id="PTHR20531">
    <property type="entry name" value="N-ALPHA-ACETYLTRANSFERASE 40"/>
    <property type="match status" value="1"/>
</dbReference>
<feature type="domain" description="N-acetyltransferase" evidence="12">
    <location>
        <begin position="44"/>
        <end position="197"/>
    </location>
</feature>
<evidence type="ECO:0000256" key="7">
    <source>
        <dbReference type="ARBA" id="ARBA00022679"/>
    </source>
</evidence>
<evidence type="ECO:0000256" key="3">
    <source>
        <dbReference type="ARBA" id="ARBA00008870"/>
    </source>
</evidence>
<dbReference type="GO" id="GO:0043998">
    <property type="term" value="F:histone H2A acetyltransferase activity"/>
    <property type="evidence" value="ECO:0007669"/>
    <property type="project" value="InterPro"/>
</dbReference>
<evidence type="ECO:0000256" key="5">
    <source>
        <dbReference type="ARBA" id="ARBA00015043"/>
    </source>
</evidence>
<evidence type="ECO:0000313" key="14">
    <source>
        <dbReference type="Proteomes" id="UP001221757"/>
    </source>
</evidence>
<accession>A0AAD7GVE5</accession>
<organism evidence="13 14">
    <name type="scientific">Mycena rosella</name>
    <name type="common">Pink bonnet</name>
    <name type="synonym">Agaricus rosellus</name>
    <dbReference type="NCBI Taxonomy" id="1033263"/>
    <lineage>
        <taxon>Eukaryota</taxon>
        <taxon>Fungi</taxon>
        <taxon>Dikarya</taxon>
        <taxon>Basidiomycota</taxon>
        <taxon>Agaricomycotina</taxon>
        <taxon>Agaricomycetes</taxon>
        <taxon>Agaricomycetidae</taxon>
        <taxon>Agaricales</taxon>
        <taxon>Marasmiineae</taxon>
        <taxon>Mycenaceae</taxon>
        <taxon>Mycena</taxon>
    </lineage>
</organism>
<dbReference type="Proteomes" id="UP001221757">
    <property type="component" value="Unassembled WGS sequence"/>
</dbReference>
<dbReference type="Pfam" id="PF00583">
    <property type="entry name" value="Acetyltransf_1"/>
    <property type="match status" value="1"/>
</dbReference>
<dbReference type="InterPro" id="IPR039949">
    <property type="entry name" value="NAA40"/>
</dbReference>
<dbReference type="InterPro" id="IPR000182">
    <property type="entry name" value="GNAT_dom"/>
</dbReference>
<evidence type="ECO:0000256" key="2">
    <source>
        <dbReference type="ARBA" id="ARBA00004496"/>
    </source>
</evidence>
<comment type="catalytic activity">
    <reaction evidence="11">
        <text>N-terminal L-seryl-[histone H4] + acetyl-CoA = N-terminal N(alpha)-acetyl-L-seryl-[histone H4] + CoA + H(+)</text>
        <dbReference type="Rhea" id="RHEA:50596"/>
        <dbReference type="Rhea" id="RHEA-COMP:12740"/>
        <dbReference type="Rhea" id="RHEA-COMP:12743"/>
        <dbReference type="ChEBI" id="CHEBI:15378"/>
        <dbReference type="ChEBI" id="CHEBI:57287"/>
        <dbReference type="ChEBI" id="CHEBI:57288"/>
        <dbReference type="ChEBI" id="CHEBI:64738"/>
        <dbReference type="ChEBI" id="CHEBI:83690"/>
        <dbReference type="EC" id="2.3.1.257"/>
    </reaction>
</comment>
<evidence type="ECO:0000256" key="1">
    <source>
        <dbReference type="ARBA" id="ARBA00004123"/>
    </source>
</evidence>
<keyword evidence="9" id="KW-0012">Acyltransferase</keyword>
<dbReference type="PANTHER" id="PTHR20531:SF1">
    <property type="entry name" value="N-ALPHA-ACETYLTRANSFERASE 40"/>
    <property type="match status" value="1"/>
</dbReference>
<dbReference type="EMBL" id="JARKIE010000007">
    <property type="protein sequence ID" value="KAJ7706104.1"/>
    <property type="molecule type" value="Genomic_DNA"/>
</dbReference>
<evidence type="ECO:0000313" key="13">
    <source>
        <dbReference type="EMBL" id="KAJ7706104.1"/>
    </source>
</evidence>
<protein>
    <recommendedName>
        <fullName evidence="5">N-alpha-acetyltransferase 40</fullName>
        <ecNumber evidence="4">2.3.1.257</ecNumber>
    </recommendedName>
</protein>
<comment type="catalytic activity">
    <reaction evidence="10">
        <text>N-terminal L-seryl-[histone H2A] + acetyl-CoA = N-terminal N(alpha)-acetyl-L-seryl-[histone H2A] + CoA + H(+)</text>
        <dbReference type="Rhea" id="RHEA:50600"/>
        <dbReference type="Rhea" id="RHEA-COMP:12742"/>
        <dbReference type="Rhea" id="RHEA-COMP:12744"/>
        <dbReference type="ChEBI" id="CHEBI:15378"/>
        <dbReference type="ChEBI" id="CHEBI:57287"/>
        <dbReference type="ChEBI" id="CHEBI:57288"/>
        <dbReference type="ChEBI" id="CHEBI:64738"/>
        <dbReference type="ChEBI" id="CHEBI:83690"/>
        <dbReference type="EC" id="2.3.1.257"/>
    </reaction>
</comment>
<keyword evidence="7" id="KW-0808">Transferase</keyword>
<proteinExistence type="inferred from homology"/>
<evidence type="ECO:0000259" key="12">
    <source>
        <dbReference type="PROSITE" id="PS51186"/>
    </source>
</evidence>
<evidence type="ECO:0000256" key="11">
    <source>
        <dbReference type="ARBA" id="ARBA00049524"/>
    </source>
</evidence>
<gene>
    <name evidence="13" type="ORF">B0H17DRAFT_1035735</name>
</gene>
<dbReference type="AlphaFoldDB" id="A0AAD7GVE5"/>
<comment type="similarity">
    <text evidence="3">Belongs to the acetyltransferase family. NAA40 subfamily.</text>
</comment>
<dbReference type="SUPFAM" id="SSF55729">
    <property type="entry name" value="Acyl-CoA N-acyltransferases (Nat)"/>
    <property type="match status" value="1"/>
</dbReference>
<evidence type="ECO:0000256" key="10">
    <source>
        <dbReference type="ARBA" id="ARBA00047821"/>
    </source>
</evidence>
<dbReference type="GO" id="GO:0005634">
    <property type="term" value="C:nucleus"/>
    <property type="evidence" value="ECO:0007669"/>
    <property type="project" value="UniProtKB-SubCell"/>
</dbReference>
<evidence type="ECO:0000256" key="6">
    <source>
        <dbReference type="ARBA" id="ARBA00022490"/>
    </source>
</evidence>
<evidence type="ECO:0000256" key="8">
    <source>
        <dbReference type="ARBA" id="ARBA00023242"/>
    </source>
</evidence>
<dbReference type="CDD" id="cd04301">
    <property type="entry name" value="NAT_SF"/>
    <property type="match status" value="1"/>
</dbReference>
<dbReference type="GO" id="GO:0005737">
    <property type="term" value="C:cytoplasm"/>
    <property type="evidence" value="ECO:0007669"/>
    <property type="project" value="UniProtKB-SubCell"/>
</dbReference>
<sequence length="197" mass="22114">MPNDDLSTGSKKVRTANKASASNISKSIAADSDPTHTFEVLLAENLDEATRGSVWSTFEANMRTMYTASSFGWDPPHKKGELFDPLSRFILVYPKSDKNSLAAFTAFRFEFEEDQNILYCYDLQVSKASQRHGLGRALMNHLAKIGTDFGLDKIMLTVFQGNTQALEFYANFGFETDPDSPGDDDEEDYRILCKNLH</sequence>